<evidence type="ECO:0000313" key="4">
    <source>
        <dbReference type="EMBL" id="CEF68952.1"/>
    </source>
</evidence>
<dbReference type="Proteomes" id="UP000035682">
    <property type="component" value="Unplaced"/>
</dbReference>
<dbReference type="WBParaSite" id="SRAE_2000360500.1">
    <property type="protein sequence ID" value="SRAE_2000360500.1"/>
    <property type="gene ID" value="WBGene00263829"/>
</dbReference>
<dbReference type="GeneID" id="36381322"/>
<protein>
    <submittedName>
        <fullName evidence="4 6">Collagen triple helix repeat-containing protein</fullName>
    </submittedName>
</protein>
<gene>
    <name evidence="4 6 7" type="ORF">SRAE_2000360500</name>
</gene>
<name>A0A090LGQ0_STRRB</name>
<reference evidence="6" key="2">
    <citation type="submission" date="2020-12" db="UniProtKB">
        <authorList>
            <consortium name="WormBaseParasite"/>
        </authorList>
    </citation>
    <scope>IDENTIFICATION</scope>
</reference>
<sequence>MRSMKCKYILHENNKISYFIKFTIFLCLLLILFHIFSLKFLINKIKYIEKLSKSNLEKFKDIDNKLNDQFNFYYITNEDYKNRKIRQTLINCQCNSVNFCPRGPPGIKGTDGIPGFPGKNGLPGEPGQIFVETVQTTQKIMEECRKCPPGFKGLPGEIGLPGPHGLPGMPGSVGMEGKPGQMGALGMIGEQGDSGMPGPIGEKGFKGSDGIRRLQGLQGKPGSKGQTGKKGETGYPGYDGKPGNPGEKGPPGRPGFDGMPGTMGRHGLEGIPGVVGTDGGYCKCQSPTSRGKTENEEYDQKQSYVMDELYSDHSSFNIGKITKIKNKNFSKTTKTALNLSNTDDDKNYDLSK</sequence>
<feature type="compositionally biased region" description="Basic and acidic residues" evidence="2">
    <location>
        <begin position="203"/>
        <end position="212"/>
    </location>
</feature>
<evidence type="ECO:0000313" key="6">
    <source>
        <dbReference type="WBParaSite" id="SRAE_2000360500.1"/>
    </source>
</evidence>
<evidence type="ECO:0000256" key="3">
    <source>
        <dbReference type="SAM" id="Phobius"/>
    </source>
</evidence>
<organism evidence="4">
    <name type="scientific">Strongyloides ratti</name>
    <name type="common">Parasitic roundworm</name>
    <dbReference type="NCBI Taxonomy" id="34506"/>
    <lineage>
        <taxon>Eukaryota</taxon>
        <taxon>Metazoa</taxon>
        <taxon>Ecdysozoa</taxon>
        <taxon>Nematoda</taxon>
        <taxon>Chromadorea</taxon>
        <taxon>Rhabditida</taxon>
        <taxon>Tylenchina</taxon>
        <taxon>Panagrolaimomorpha</taxon>
        <taxon>Strongyloidoidea</taxon>
        <taxon>Strongyloididae</taxon>
        <taxon>Strongyloides</taxon>
    </lineage>
</organism>
<dbReference type="OMA" id="WRMASVE"/>
<keyword evidence="4" id="KW-0176">Collagen</keyword>
<dbReference type="RefSeq" id="XP_024508152.1">
    <property type="nucleotide sequence ID" value="XM_024654819.1"/>
</dbReference>
<keyword evidence="1" id="KW-0677">Repeat</keyword>
<dbReference type="CTD" id="36381322"/>
<dbReference type="PANTHER" id="PTHR24637">
    <property type="entry name" value="COLLAGEN"/>
    <property type="match status" value="1"/>
</dbReference>
<dbReference type="OrthoDB" id="5983381at2759"/>
<evidence type="ECO:0000313" key="5">
    <source>
        <dbReference type="Proteomes" id="UP000035682"/>
    </source>
</evidence>
<dbReference type="InterPro" id="IPR008160">
    <property type="entry name" value="Collagen"/>
</dbReference>
<proteinExistence type="predicted"/>
<dbReference type="eggNOG" id="KOG3544">
    <property type="taxonomic scope" value="Eukaryota"/>
</dbReference>
<keyword evidence="5" id="KW-1185">Reference proteome</keyword>
<feature type="region of interest" description="Disordered" evidence="2">
    <location>
        <begin position="199"/>
        <end position="270"/>
    </location>
</feature>
<evidence type="ECO:0000256" key="1">
    <source>
        <dbReference type="ARBA" id="ARBA00022737"/>
    </source>
</evidence>
<keyword evidence="3" id="KW-1133">Transmembrane helix</keyword>
<evidence type="ECO:0000256" key="2">
    <source>
        <dbReference type="SAM" id="MobiDB-lite"/>
    </source>
</evidence>
<dbReference type="PANTHER" id="PTHR24637:SF236">
    <property type="entry name" value="NEMATODE CUTICLE COLLAGEN N-TERMINAL DOMAIN-CONTAINING PROTEIN"/>
    <property type="match status" value="1"/>
</dbReference>
<dbReference type="Gene3D" id="1.20.5.320">
    <property type="entry name" value="6-Phosphogluconate Dehydrogenase, domain 3"/>
    <property type="match status" value="1"/>
</dbReference>
<dbReference type="AlphaFoldDB" id="A0A090LGQ0"/>
<keyword evidence="3" id="KW-0812">Transmembrane</keyword>
<accession>A0A090LGQ0</accession>
<evidence type="ECO:0000313" key="7">
    <source>
        <dbReference type="WormBase" id="SRAE_2000360500"/>
    </source>
</evidence>
<dbReference type="STRING" id="34506.A0A090LGQ0"/>
<dbReference type="WormBase" id="SRAE_2000360500">
    <property type="protein sequence ID" value="SRP04553"/>
    <property type="gene ID" value="WBGene00263829"/>
</dbReference>
<dbReference type="EMBL" id="LN609529">
    <property type="protein sequence ID" value="CEF68952.1"/>
    <property type="molecule type" value="Genomic_DNA"/>
</dbReference>
<feature type="transmembrane region" description="Helical" evidence="3">
    <location>
        <begin position="20"/>
        <end position="42"/>
    </location>
</feature>
<keyword evidence="3" id="KW-0472">Membrane</keyword>
<dbReference type="Pfam" id="PF01391">
    <property type="entry name" value="Collagen"/>
    <property type="match status" value="2"/>
</dbReference>
<reference evidence="4 5" key="1">
    <citation type="submission" date="2014-09" db="EMBL/GenBank/DDBJ databases">
        <authorList>
            <person name="Martin A.A."/>
        </authorList>
    </citation>
    <scope>NUCLEOTIDE SEQUENCE</scope>
    <source>
        <strain evidence="5">ED321</strain>
        <strain evidence="4">ED321 Heterogonic</strain>
    </source>
</reference>
<dbReference type="GO" id="GO:0005581">
    <property type="term" value="C:collagen trimer"/>
    <property type="evidence" value="ECO:0007669"/>
    <property type="project" value="UniProtKB-KW"/>
</dbReference>